<evidence type="ECO:0000256" key="1">
    <source>
        <dbReference type="SAM" id="MobiDB-lite"/>
    </source>
</evidence>
<protein>
    <submittedName>
        <fullName evidence="2">Ricin B-type lectin domain-containing protein</fullName>
    </submittedName>
</protein>
<dbReference type="GO" id="GO:0006623">
    <property type="term" value="P:protein targeting to vacuole"/>
    <property type="evidence" value="ECO:0007669"/>
    <property type="project" value="TreeGrafter"/>
</dbReference>
<sequence length="556" mass="64336">LQRQLLNYWGLSGDSTSEQSWWGASLVSTIVNNIQLILTNVHIRYEDDMTLPNNTPFACGVRIHNVSMQTTDSHWKIGYMQPQDGVNMFKKLEIEGLSVYWNCGQQITEEINNYMDLQFNLCPEKVVIELTKRQLLEMGSLGKEWARFDRSRQHRKWRPLVTVGENAKEWWNFAYNRVQDQERQRKTRCTWSFAYNRARQLNSYCRAYRRRLLSYLDTAAVSVNGQSNKFNERNETSRLGSVSGQNLDMKLTEEMGTATSPLNSSFTASLKKTANSEDLILMKQIERDTNYTYHELQLFRETVYRRILAEKEARRSSIENLLQSDDENFENINFQALCRLEILCNILPISAVLPHHLDTERTTSSNHSHSEETTKNFGGGLYSWLSSWLYGPQKEILEILKVEDEILDVLNESKDDSTVLHRDTLLSEIKLKLERMTIRFIDDFENQKDGSTRVLAMDLWQLTSCVHLSPRRHSTAMSLTVADLSLQRLCTYPADDISIENTQNDETNKQERESLMFGFAKEMTQILFAIGKAGKSNSSNTSDNAKKSDLNNALFR</sequence>
<organism evidence="2">
    <name type="scientific">Onchocerca flexuosa</name>
    <dbReference type="NCBI Taxonomy" id="387005"/>
    <lineage>
        <taxon>Eukaryota</taxon>
        <taxon>Metazoa</taxon>
        <taxon>Ecdysozoa</taxon>
        <taxon>Nematoda</taxon>
        <taxon>Chromadorea</taxon>
        <taxon>Rhabditida</taxon>
        <taxon>Spirurina</taxon>
        <taxon>Spiruromorpha</taxon>
        <taxon>Filarioidea</taxon>
        <taxon>Onchocercidae</taxon>
        <taxon>Onchocerca</taxon>
    </lineage>
</organism>
<dbReference type="GO" id="GO:0007005">
    <property type="term" value="P:mitochondrion organization"/>
    <property type="evidence" value="ECO:0007669"/>
    <property type="project" value="TreeGrafter"/>
</dbReference>
<evidence type="ECO:0000313" key="2">
    <source>
        <dbReference type="WBParaSite" id="OFLC_0000311001-mRNA-1"/>
    </source>
</evidence>
<accession>A0A183H6J9</accession>
<dbReference type="GO" id="GO:0045053">
    <property type="term" value="P:protein retention in Golgi apparatus"/>
    <property type="evidence" value="ECO:0007669"/>
    <property type="project" value="TreeGrafter"/>
</dbReference>
<name>A0A183H6J9_9BILA</name>
<reference evidence="2" key="1">
    <citation type="submission" date="2016-06" db="UniProtKB">
        <authorList>
            <consortium name="WormBaseParasite"/>
        </authorList>
    </citation>
    <scope>IDENTIFICATION</scope>
</reference>
<feature type="region of interest" description="Disordered" evidence="1">
    <location>
        <begin position="534"/>
        <end position="556"/>
    </location>
</feature>
<dbReference type="InterPro" id="IPR026847">
    <property type="entry name" value="VPS13"/>
</dbReference>
<dbReference type="PANTHER" id="PTHR16166">
    <property type="entry name" value="VACUOLAR PROTEIN SORTING-ASSOCIATED PROTEIN VPS13"/>
    <property type="match status" value="1"/>
</dbReference>
<proteinExistence type="predicted"/>
<dbReference type="PANTHER" id="PTHR16166:SF141">
    <property type="entry name" value="INTERMEMBRANE LIPID TRANSFER PROTEIN VPS13D"/>
    <property type="match status" value="1"/>
</dbReference>
<dbReference type="WBParaSite" id="OFLC_0000311001-mRNA-1">
    <property type="protein sequence ID" value="OFLC_0000311001-mRNA-1"/>
    <property type="gene ID" value="OFLC_0000311001"/>
</dbReference>
<dbReference type="AlphaFoldDB" id="A0A183H6J9"/>